<proteinExistence type="predicted"/>
<comment type="caution">
    <text evidence="1">The sequence shown here is derived from an EMBL/GenBank/DDBJ whole genome shotgun (WGS) entry which is preliminary data.</text>
</comment>
<name>A0AA37XGR1_9MICO</name>
<dbReference type="Proteomes" id="UP001157161">
    <property type="component" value="Unassembled WGS sequence"/>
</dbReference>
<dbReference type="AlphaFoldDB" id="A0AA37XGR1"/>
<accession>A0AA37XGR1</accession>
<reference evidence="1" key="1">
    <citation type="journal article" date="2014" name="Int. J. Syst. Evol. Microbiol.">
        <title>Complete genome sequence of Corynebacterium casei LMG S-19264T (=DSM 44701T), isolated from a smear-ripened cheese.</title>
        <authorList>
            <consortium name="US DOE Joint Genome Institute (JGI-PGF)"/>
            <person name="Walter F."/>
            <person name="Albersmeier A."/>
            <person name="Kalinowski J."/>
            <person name="Ruckert C."/>
        </authorList>
    </citation>
    <scope>NUCLEOTIDE SEQUENCE</scope>
    <source>
        <strain evidence="1">NBRC 112290</strain>
    </source>
</reference>
<evidence type="ECO:0000313" key="2">
    <source>
        <dbReference type="Proteomes" id="UP001157161"/>
    </source>
</evidence>
<dbReference type="EMBL" id="BSUM01000001">
    <property type="protein sequence ID" value="GMA32706.1"/>
    <property type="molecule type" value="Genomic_DNA"/>
</dbReference>
<evidence type="ECO:0000313" key="1">
    <source>
        <dbReference type="EMBL" id="GMA32706.1"/>
    </source>
</evidence>
<organism evidence="1 2">
    <name type="scientific">Litorihabitans aurantiacus</name>
    <dbReference type="NCBI Taxonomy" id="1930061"/>
    <lineage>
        <taxon>Bacteria</taxon>
        <taxon>Bacillati</taxon>
        <taxon>Actinomycetota</taxon>
        <taxon>Actinomycetes</taxon>
        <taxon>Micrococcales</taxon>
        <taxon>Beutenbergiaceae</taxon>
        <taxon>Litorihabitans</taxon>
    </lineage>
</organism>
<gene>
    <name evidence="1" type="ORF">GCM10025875_26980</name>
</gene>
<sequence>MDVPWLPEHELAESTNWIAPHLGAFGTVGGNVPLGYEAYVSVRNGQDNALDLMSEPFPDIAGSRLDHLLALLAPATGEQDCFFAMWEGFGGMFRERDGSTAGFGMMIGWHEDEAPPSREEMERKTREANDAYVARLPLRPDRPHLRLPFRDYYVWQGPLASARLFASYPWQQSPTLAWPSDRSWFVNSDLDTGTTEVGGRSDVLSALLEEPWNGRLVRPEDPLVDAEG</sequence>
<protein>
    <submittedName>
        <fullName evidence="1">Uncharacterized protein</fullName>
    </submittedName>
</protein>
<dbReference type="RefSeq" id="WP_284251391.1">
    <property type="nucleotide sequence ID" value="NZ_BSUM01000001.1"/>
</dbReference>
<reference evidence="1" key="2">
    <citation type="submission" date="2023-02" db="EMBL/GenBank/DDBJ databases">
        <authorList>
            <person name="Sun Q."/>
            <person name="Mori K."/>
        </authorList>
    </citation>
    <scope>NUCLEOTIDE SEQUENCE</scope>
    <source>
        <strain evidence="1">NBRC 112290</strain>
    </source>
</reference>
<keyword evidence="2" id="KW-1185">Reference proteome</keyword>